<dbReference type="Pfam" id="PF06027">
    <property type="entry name" value="SLC35F"/>
    <property type="match status" value="1"/>
</dbReference>
<evidence type="ECO:0000256" key="4">
    <source>
        <dbReference type="ARBA" id="ARBA00022692"/>
    </source>
</evidence>
<feature type="region of interest" description="Disordered" evidence="7">
    <location>
        <begin position="470"/>
        <end position="507"/>
    </location>
</feature>
<dbReference type="EMBL" id="JAVRQU010000009">
    <property type="protein sequence ID" value="KAK5699002.1"/>
    <property type="molecule type" value="Genomic_DNA"/>
</dbReference>
<evidence type="ECO:0000256" key="5">
    <source>
        <dbReference type="ARBA" id="ARBA00022989"/>
    </source>
</evidence>
<evidence type="ECO:0000313" key="11">
    <source>
        <dbReference type="Proteomes" id="UP001310594"/>
    </source>
</evidence>
<dbReference type="SUPFAM" id="SSF103481">
    <property type="entry name" value="Multidrug resistance efflux transporter EmrE"/>
    <property type="match status" value="1"/>
</dbReference>
<evidence type="ECO:0000259" key="9">
    <source>
        <dbReference type="Pfam" id="PF13127"/>
    </source>
</evidence>
<comment type="subcellular location">
    <subcellularLocation>
        <location evidence="1">Membrane</location>
        <topology evidence="1">Multi-pass membrane protein</topology>
    </subcellularLocation>
</comment>
<dbReference type="Pfam" id="PF13127">
    <property type="entry name" value="DUF3955"/>
    <property type="match status" value="1"/>
</dbReference>
<feature type="transmembrane region" description="Helical" evidence="8">
    <location>
        <begin position="79"/>
        <end position="98"/>
    </location>
</feature>
<keyword evidence="6 8" id="KW-0472">Membrane</keyword>
<comment type="caution">
    <text evidence="10">The sequence shown here is derived from an EMBL/GenBank/DDBJ whole genome shotgun (WGS) entry which is preliminary data.</text>
</comment>
<feature type="compositionally biased region" description="Polar residues" evidence="7">
    <location>
        <begin position="473"/>
        <end position="493"/>
    </location>
</feature>
<dbReference type="AlphaFoldDB" id="A0AAN7WAY2"/>
<gene>
    <name evidence="10" type="ORF">LTR97_006651</name>
</gene>
<evidence type="ECO:0000256" key="8">
    <source>
        <dbReference type="SAM" id="Phobius"/>
    </source>
</evidence>
<comment type="similarity">
    <text evidence="2">Belongs to the SLC35F solute transporter family.</text>
</comment>
<feature type="transmembrane region" description="Helical" evidence="8">
    <location>
        <begin position="187"/>
        <end position="209"/>
    </location>
</feature>
<dbReference type="InterPro" id="IPR037185">
    <property type="entry name" value="EmrE-like"/>
</dbReference>
<feature type="transmembrane region" description="Helical" evidence="8">
    <location>
        <begin position="314"/>
        <end position="339"/>
    </location>
</feature>
<feature type="transmembrane region" description="Helical" evidence="8">
    <location>
        <begin position="241"/>
        <end position="261"/>
    </location>
</feature>
<dbReference type="GO" id="GO:0000329">
    <property type="term" value="C:fungal-type vacuole membrane"/>
    <property type="evidence" value="ECO:0007669"/>
    <property type="project" value="TreeGrafter"/>
</dbReference>
<feature type="transmembrane region" description="Helical" evidence="8">
    <location>
        <begin position="281"/>
        <end position="302"/>
    </location>
</feature>
<evidence type="ECO:0000256" key="2">
    <source>
        <dbReference type="ARBA" id="ARBA00007863"/>
    </source>
</evidence>
<name>A0AAN7WAY2_9PEZI</name>
<keyword evidence="5 8" id="KW-1133">Transmembrane helix</keyword>
<protein>
    <recommendedName>
        <fullName evidence="9">DUF3955 domain-containing protein</fullName>
    </recommendedName>
</protein>
<organism evidence="10 11">
    <name type="scientific">Elasticomyces elasticus</name>
    <dbReference type="NCBI Taxonomy" id="574655"/>
    <lineage>
        <taxon>Eukaryota</taxon>
        <taxon>Fungi</taxon>
        <taxon>Dikarya</taxon>
        <taxon>Ascomycota</taxon>
        <taxon>Pezizomycotina</taxon>
        <taxon>Dothideomycetes</taxon>
        <taxon>Dothideomycetidae</taxon>
        <taxon>Mycosphaerellales</taxon>
        <taxon>Teratosphaeriaceae</taxon>
        <taxon>Elasticomyces</taxon>
    </lineage>
</organism>
<keyword evidence="3" id="KW-0813">Transport</keyword>
<reference evidence="10" key="1">
    <citation type="submission" date="2023-08" db="EMBL/GenBank/DDBJ databases">
        <title>Black Yeasts Isolated from many extreme environments.</title>
        <authorList>
            <person name="Coleine C."/>
            <person name="Stajich J.E."/>
            <person name="Selbmann L."/>
        </authorList>
    </citation>
    <scope>NUCLEOTIDE SEQUENCE</scope>
    <source>
        <strain evidence="10">CCFEE 5810</strain>
    </source>
</reference>
<evidence type="ECO:0000256" key="6">
    <source>
        <dbReference type="ARBA" id="ARBA00023136"/>
    </source>
</evidence>
<dbReference type="Proteomes" id="UP001310594">
    <property type="component" value="Unassembled WGS sequence"/>
</dbReference>
<feature type="region of interest" description="Disordered" evidence="7">
    <location>
        <begin position="592"/>
        <end position="656"/>
    </location>
</feature>
<evidence type="ECO:0000313" key="10">
    <source>
        <dbReference type="EMBL" id="KAK5699002.1"/>
    </source>
</evidence>
<feature type="transmembrane region" description="Helical" evidence="8">
    <location>
        <begin position="215"/>
        <end position="234"/>
    </location>
</feature>
<dbReference type="InterPro" id="IPR025016">
    <property type="entry name" value="DUF3955"/>
</dbReference>
<dbReference type="InterPro" id="IPR009262">
    <property type="entry name" value="SLC35_F1/F2/F6"/>
</dbReference>
<keyword evidence="4 8" id="KW-0812">Transmembrane</keyword>
<accession>A0AAN7WAY2</accession>
<evidence type="ECO:0000256" key="7">
    <source>
        <dbReference type="SAM" id="MobiDB-lite"/>
    </source>
</evidence>
<sequence length="656" mass="71927">MSNLNPTVPAVVAGDLADIEQRPGSRASTLNAAKRWQSWRRVVGLLLIGVTVFLWTASNFLASTIFADDTYSKPFLVTYVNSSFFIIPLLPIVAWKAYQDPRDLRRYWASCAKQLRGQYAPVRSDESADGSVYTDSPHARRRYDALNASEEMLLGDDLIASLGSDKRDSSITDIPVPKLSILETVKLALEFCFLWFIANYFIAACLKFTTVASSTILLSTSSVFTLIFGGFFGVERFTLRKLLAVFASLAGVILISSVDLSGSSSDDEHRGDFPEKSLRELAIGDALALLSAVLYGIYAVFLKRRIADESRVDMPIFFGIVGLWNVVLLWPGFLILHYTGAETFELPPTKWVTTIILCNSAASLISDLCWAYAVLLTSPIVVTIGLSMAIPLSLVGQILLNGQTTSLLYWLGAVVVVLSFIFVSEEEKGEEVGKMMPTDSELGGSTDASICFTTHLQSLERQFHTMAEHNMNRTDSNPSNNTAQHATSRNHSGTIAGPKDENDNGSVIVRNFGVPPSNNNPVDTSSRATSVWSHGFPARKKKFNFSATADDFHMGEADFAGGSGGKSFTIGKQEMDEARAKFAEEQAAKALRHAEAQRASESLTILEPRTATPWPVEDGEETPRAGSPNRGDAERSEDALRRSDDHERRATERWAS</sequence>
<feature type="domain" description="DUF3955" evidence="9">
    <location>
        <begin position="43"/>
        <end position="93"/>
    </location>
</feature>
<feature type="transmembrane region" description="Helical" evidence="8">
    <location>
        <begin position="42"/>
        <end position="67"/>
    </location>
</feature>
<dbReference type="PANTHER" id="PTHR23051:SF0">
    <property type="entry name" value="SOLUTE CARRIER FAMILY 35 MEMBER F5"/>
    <property type="match status" value="1"/>
</dbReference>
<evidence type="ECO:0000256" key="1">
    <source>
        <dbReference type="ARBA" id="ARBA00004141"/>
    </source>
</evidence>
<dbReference type="PANTHER" id="PTHR23051">
    <property type="entry name" value="SOLUTE CARRIER FAMILY 35, MEMBER F5"/>
    <property type="match status" value="1"/>
</dbReference>
<dbReference type="GO" id="GO:0022857">
    <property type="term" value="F:transmembrane transporter activity"/>
    <property type="evidence" value="ECO:0007669"/>
    <property type="project" value="InterPro"/>
</dbReference>
<proteinExistence type="inferred from homology"/>
<evidence type="ECO:0000256" key="3">
    <source>
        <dbReference type="ARBA" id="ARBA00022448"/>
    </source>
</evidence>
<feature type="transmembrane region" description="Helical" evidence="8">
    <location>
        <begin position="406"/>
        <end position="424"/>
    </location>
</feature>
<feature type="transmembrane region" description="Helical" evidence="8">
    <location>
        <begin position="380"/>
        <end position="400"/>
    </location>
</feature>
<feature type="compositionally biased region" description="Basic and acidic residues" evidence="7">
    <location>
        <begin position="631"/>
        <end position="656"/>
    </location>
</feature>